<evidence type="ECO:0000313" key="3">
    <source>
        <dbReference type="Proteomes" id="UP000249008"/>
    </source>
</evidence>
<dbReference type="GeneID" id="78453534"/>
<dbReference type="Pfam" id="PF14301">
    <property type="entry name" value="DUF4376"/>
    <property type="match status" value="1"/>
</dbReference>
<dbReference type="RefSeq" id="WP_005981457.1">
    <property type="nucleotide sequence ID" value="NZ_CABKNW010000005.1"/>
</dbReference>
<feature type="domain" description="DUF4376" evidence="1">
    <location>
        <begin position="85"/>
        <end position="178"/>
    </location>
</feature>
<reference evidence="2 3" key="1">
    <citation type="submission" date="2018-06" db="EMBL/GenBank/DDBJ databases">
        <authorList>
            <consortium name="Pathogen Informatics"/>
            <person name="Doyle S."/>
        </authorList>
    </citation>
    <scope>NUCLEOTIDE SEQUENCE [LARGE SCALE GENOMIC DNA]</scope>
    <source>
        <strain evidence="2 3">NCTC12112</strain>
    </source>
</reference>
<dbReference type="Proteomes" id="UP000249008">
    <property type="component" value="Chromosome 1"/>
</dbReference>
<dbReference type="KEGG" id="ful:C4N20_01855"/>
<gene>
    <name evidence="2" type="ORF">NCTC12112_02249</name>
</gene>
<protein>
    <recommendedName>
        <fullName evidence="1">DUF4376 domain-containing protein</fullName>
    </recommendedName>
</protein>
<evidence type="ECO:0000313" key="2">
    <source>
        <dbReference type="EMBL" id="SQJ08824.1"/>
    </source>
</evidence>
<organism evidence="2 3">
    <name type="scientific">Fusobacterium ulcerans</name>
    <dbReference type="NCBI Taxonomy" id="861"/>
    <lineage>
        <taxon>Bacteria</taxon>
        <taxon>Fusobacteriati</taxon>
        <taxon>Fusobacteriota</taxon>
        <taxon>Fusobacteriia</taxon>
        <taxon>Fusobacteriales</taxon>
        <taxon>Fusobacteriaceae</taxon>
        <taxon>Fusobacterium</taxon>
    </lineage>
</organism>
<proteinExistence type="predicted"/>
<accession>A0AAX2JCE7</accession>
<dbReference type="InterPro" id="IPR025484">
    <property type="entry name" value="DUF4376"/>
</dbReference>
<dbReference type="EMBL" id="LS483487">
    <property type="protein sequence ID" value="SQJ08824.1"/>
    <property type="molecule type" value="Genomic_DNA"/>
</dbReference>
<dbReference type="AlphaFoldDB" id="A0AAX2JCE7"/>
<name>A0AAX2JCE7_9FUSO</name>
<evidence type="ECO:0000259" key="1">
    <source>
        <dbReference type="Pfam" id="PF14301"/>
    </source>
</evidence>
<sequence>MYFQYRNGKLIQDNIRPDEQNIKFWEAGEYDKVFPDWKERDILYIGGAPLNYPVEDNGKMREMTTEELKEAGIIKKMTDEEKRELFKKEIDSYKAKVLERGFIFERHNQKCRDKDLALLSNAIAALEDAGGTEELSWAFSDSDIAKMSLEQLKQMRISGMNFITAVYGVEAYLKQGEIISDLTVEKFREKVNENSEVKAV</sequence>